<evidence type="ECO:0000256" key="3">
    <source>
        <dbReference type="SAM" id="SignalP"/>
    </source>
</evidence>
<feature type="transmembrane region" description="Helical" evidence="2">
    <location>
        <begin position="61"/>
        <end position="82"/>
    </location>
</feature>
<feature type="signal peptide" evidence="3">
    <location>
        <begin position="1"/>
        <end position="23"/>
    </location>
</feature>
<proteinExistence type="predicted"/>
<keyword evidence="2" id="KW-0812">Transmembrane</keyword>
<dbReference type="InterPro" id="IPR032710">
    <property type="entry name" value="NTF2-like_dom_sf"/>
</dbReference>
<evidence type="ECO:0000256" key="2">
    <source>
        <dbReference type="SAM" id="Phobius"/>
    </source>
</evidence>
<reference evidence="5 6" key="1">
    <citation type="submission" date="2019-08" db="EMBL/GenBank/DDBJ databases">
        <title>Amphibian skin-associated Pigmentiphaga: genome sequence and occurrence across geography and hosts.</title>
        <authorList>
            <person name="Bletz M.C."/>
            <person name="Bunk B."/>
            <person name="Sproeer C."/>
            <person name="Biwer P."/>
            <person name="Reiter S."/>
            <person name="Rabemananjara F.C.E."/>
            <person name="Schulz S."/>
            <person name="Overmann J."/>
            <person name="Vences M."/>
        </authorList>
    </citation>
    <scope>NUCLEOTIDE SEQUENCE [LARGE SCALE GENOMIC DNA]</scope>
    <source>
        <strain evidence="5 6">Mada1488</strain>
    </source>
</reference>
<feature type="chain" id="PRO_5022895003" evidence="3">
    <location>
        <begin position="24"/>
        <end position="335"/>
    </location>
</feature>
<keyword evidence="2" id="KW-0472">Membrane</keyword>
<protein>
    <submittedName>
        <fullName evidence="5">Tim44 domain-containing protein</fullName>
    </submittedName>
</protein>
<evidence type="ECO:0000313" key="6">
    <source>
        <dbReference type="Proteomes" id="UP000325161"/>
    </source>
</evidence>
<dbReference type="PANTHER" id="PTHR41542:SF1">
    <property type="entry name" value="BLL5807 PROTEIN"/>
    <property type="match status" value="1"/>
</dbReference>
<feature type="domain" description="Tim44-like" evidence="4">
    <location>
        <begin position="205"/>
        <end position="334"/>
    </location>
</feature>
<sequence length="335" mass="34128">MSRGFFSRVLPAALIVVSTLAMTAVSYDAQAKRLGGGGSSGRQSSNVMQRQATPPAGAPGAASSAAAPAAAGATAGAAAGAARSGASRWLGPVAGIAAGLGLAALFSSMGLGGALAEFMSSFLLIGLLAFAAIFIFRKLRGAKPANNGAQPAFQGAGAQKTGGFDPIGDRRAAQGNNLQREAAPVAAASAANFSPAANGLPAGTSEVAAGATWAIPADFDTAGFLQHAKRHFVELQKIWDRGDTAALRDYVTDDMLAELTQQMSQRTGTNVTEVVLLNAELMGIETLSDGYLASVRFSGMVREEVGAEATRLEEVWNLYKPTNGGGWLLAGLQQL</sequence>
<dbReference type="KEGG" id="pacr:FXN63_24300"/>
<dbReference type="EMBL" id="CP043046">
    <property type="protein sequence ID" value="QEI08615.1"/>
    <property type="molecule type" value="Genomic_DNA"/>
</dbReference>
<keyword evidence="6" id="KW-1185">Reference proteome</keyword>
<dbReference type="SMART" id="SM00978">
    <property type="entry name" value="Tim44"/>
    <property type="match status" value="1"/>
</dbReference>
<name>A0A5C0B2X6_9BURK</name>
<dbReference type="InterPro" id="IPR007379">
    <property type="entry name" value="Tim44-like_dom"/>
</dbReference>
<dbReference type="SUPFAM" id="SSF54427">
    <property type="entry name" value="NTF2-like"/>
    <property type="match status" value="1"/>
</dbReference>
<evidence type="ECO:0000259" key="4">
    <source>
        <dbReference type="SMART" id="SM00978"/>
    </source>
</evidence>
<keyword evidence="2" id="KW-1133">Transmembrane helix</keyword>
<dbReference type="RefSeq" id="WP_148818086.1">
    <property type="nucleotide sequence ID" value="NZ_CP043046.1"/>
</dbReference>
<dbReference type="Proteomes" id="UP000325161">
    <property type="component" value="Chromosome"/>
</dbReference>
<keyword evidence="3" id="KW-0732">Signal</keyword>
<dbReference type="Gene3D" id="3.10.450.240">
    <property type="match status" value="1"/>
</dbReference>
<feature type="compositionally biased region" description="Low complexity" evidence="1">
    <location>
        <begin position="148"/>
        <end position="159"/>
    </location>
</feature>
<feature type="region of interest" description="Disordered" evidence="1">
    <location>
        <begin position="148"/>
        <end position="171"/>
    </location>
</feature>
<dbReference type="Pfam" id="PF04280">
    <property type="entry name" value="Tim44"/>
    <property type="match status" value="1"/>
</dbReference>
<gene>
    <name evidence="5" type="ORF">FXN63_24300</name>
</gene>
<feature type="transmembrane region" description="Helical" evidence="2">
    <location>
        <begin position="89"/>
        <end position="112"/>
    </location>
</feature>
<evidence type="ECO:0000313" key="5">
    <source>
        <dbReference type="EMBL" id="QEI08615.1"/>
    </source>
</evidence>
<evidence type="ECO:0000256" key="1">
    <source>
        <dbReference type="SAM" id="MobiDB-lite"/>
    </source>
</evidence>
<feature type="region of interest" description="Disordered" evidence="1">
    <location>
        <begin position="35"/>
        <end position="63"/>
    </location>
</feature>
<dbReference type="OrthoDB" id="5297955at2"/>
<organism evidence="5 6">
    <name type="scientific">Pigmentiphaga aceris</name>
    <dbReference type="NCBI Taxonomy" id="1940612"/>
    <lineage>
        <taxon>Bacteria</taxon>
        <taxon>Pseudomonadati</taxon>
        <taxon>Pseudomonadota</taxon>
        <taxon>Betaproteobacteria</taxon>
        <taxon>Burkholderiales</taxon>
        <taxon>Alcaligenaceae</taxon>
        <taxon>Pigmentiphaga</taxon>
    </lineage>
</organism>
<dbReference type="PANTHER" id="PTHR41542">
    <property type="entry name" value="BLL5807 PROTEIN"/>
    <property type="match status" value="1"/>
</dbReference>
<feature type="transmembrane region" description="Helical" evidence="2">
    <location>
        <begin position="118"/>
        <end position="136"/>
    </location>
</feature>
<feature type="compositionally biased region" description="Low complexity" evidence="1">
    <location>
        <begin position="52"/>
        <end position="63"/>
    </location>
</feature>
<dbReference type="AlphaFoldDB" id="A0A5C0B2X6"/>
<accession>A0A5C0B2X6</accession>